<keyword evidence="2" id="KW-1185">Reference proteome</keyword>
<reference evidence="1 2" key="1">
    <citation type="journal article" date="2016" name="Nat. Commun.">
        <title>Extremotolerant tardigrade genome and improved radiotolerance of human cultured cells by tardigrade-unique protein.</title>
        <authorList>
            <person name="Hashimoto T."/>
            <person name="Horikawa D.D."/>
            <person name="Saito Y."/>
            <person name="Kuwahara H."/>
            <person name="Kozuka-Hata H."/>
            <person name="Shin-I T."/>
            <person name="Minakuchi Y."/>
            <person name="Ohishi K."/>
            <person name="Motoyama A."/>
            <person name="Aizu T."/>
            <person name="Enomoto A."/>
            <person name="Kondo K."/>
            <person name="Tanaka S."/>
            <person name="Hara Y."/>
            <person name="Koshikawa S."/>
            <person name="Sagara H."/>
            <person name="Miura T."/>
            <person name="Yokobori S."/>
            <person name="Miyagawa K."/>
            <person name="Suzuki Y."/>
            <person name="Kubo T."/>
            <person name="Oyama M."/>
            <person name="Kohara Y."/>
            <person name="Fujiyama A."/>
            <person name="Arakawa K."/>
            <person name="Katayama T."/>
            <person name="Toyoda A."/>
            <person name="Kunieda T."/>
        </authorList>
    </citation>
    <scope>NUCLEOTIDE SEQUENCE [LARGE SCALE GENOMIC DNA]</scope>
    <source>
        <strain evidence="1 2">YOKOZUNA-1</strain>
    </source>
</reference>
<gene>
    <name evidence="1" type="primary">RvY_02345-1</name>
    <name evidence="1" type="synonym">RvY_02345.1</name>
    <name evidence="1" type="ORF">RvY_02345</name>
</gene>
<dbReference type="AlphaFoldDB" id="A0A1D1UTY7"/>
<evidence type="ECO:0000313" key="1">
    <source>
        <dbReference type="EMBL" id="GAU89843.1"/>
    </source>
</evidence>
<protein>
    <submittedName>
        <fullName evidence="1">Uncharacterized protein</fullName>
    </submittedName>
</protein>
<comment type="caution">
    <text evidence="1">The sequence shown here is derived from an EMBL/GenBank/DDBJ whole genome shotgun (WGS) entry which is preliminary data.</text>
</comment>
<dbReference type="Proteomes" id="UP000186922">
    <property type="component" value="Unassembled WGS sequence"/>
</dbReference>
<proteinExistence type="predicted"/>
<name>A0A1D1UTY7_RAMVA</name>
<organism evidence="1 2">
    <name type="scientific">Ramazzottius varieornatus</name>
    <name type="common">Water bear</name>
    <name type="synonym">Tardigrade</name>
    <dbReference type="NCBI Taxonomy" id="947166"/>
    <lineage>
        <taxon>Eukaryota</taxon>
        <taxon>Metazoa</taxon>
        <taxon>Ecdysozoa</taxon>
        <taxon>Tardigrada</taxon>
        <taxon>Eutardigrada</taxon>
        <taxon>Parachela</taxon>
        <taxon>Hypsibioidea</taxon>
        <taxon>Ramazzottiidae</taxon>
        <taxon>Ramazzottius</taxon>
    </lineage>
</organism>
<sequence length="88" mass="10444">MADIYLRMGIGQRGVIFTFGINDIVERFNHPANSRKTDSEWDGMLDFMLRPFHDFLVSHRHLSRSLFATDFFGVNENYSRIRFAWKAR</sequence>
<dbReference type="EMBL" id="BDGG01000001">
    <property type="protein sequence ID" value="GAU89843.1"/>
    <property type="molecule type" value="Genomic_DNA"/>
</dbReference>
<evidence type="ECO:0000313" key="2">
    <source>
        <dbReference type="Proteomes" id="UP000186922"/>
    </source>
</evidence>
<accession>A0A1D1UTY7</accession>